<dbReference type="AlphaFoldDB" id="A0A3E1NSG6"/>
<evidence type="ECO:0000313" key="1">
    <source>
        <dbReference type="EMBL" id="RFM30852.1"/>
    </source>
</evidence>
<dbReference type="Pfam" id="PF06037">
    <property type="entry name" value="DUF922"/>
    <property type="match status" value="1"/>
</dbReference>
<evidence type="ECO:0008006" key="3">
    <source>
        <dbReference type="Google" id="ProtNLM"/>
    </source>
</evidence>
<protein>
    <recommendedName>
        <fullName evidence="3">DUF922 domain-containing protein</fullName>
    </recommendedName>
</protein>
<gene>
    <name evidence="1" type="ORF">DXN04_31445</name>
</gene>
<dbReference type="PROSITE" id="PS51257">
    <property type="entry name" value="PROKAR_LIPOPROTEIN"/>
    <property type="match status" value="1"/>
</dbReference>
<keyword evidence="2" id="KW-1185">Reference proteome</keyword>
<evidence type="ECO:0000313" key="2">
    <source>
        <dbReference type="Proteomes" id="UP000261174"/>
    </source>
</evidence>
<reference evidence="1 2" key="1">
    <citation type="submission" date="2018-08" db="EMBL/GenBank/DDBJ databases">
        <title>Chitinophaga sp. K20C18050901, a novel bacterium isolated from forest soil.</title>
        <authorList>
            <person name="Wang C."/>
        </authorList>
    </citation>
    <scope>NUCLEOTIDE SEQUENCE [LARGE SCALE GENOMIC DNA]</scope>
    <source>
        <strain evidence="1 2">K20C18050901</strain>
    </source>
</reference>
<dbReference type="EMBL" id="QTJV01000018">
    <property type="protein sequence ID" value="RFM30852.1"/>
    <property type="molecule type" value="Genomic_DNA"/>
</dbReference>
<proteinExistence type="predicted"/>
<organism evidence="1 2">
    <name type="scientific">Chitinophaga silvisoli</name>
    <dbReference type="NCBI Taxonomy" id="2291814"/>
    <lineage>
        <taxon>Bacteria</taxon>
        <taxon>Pseudomonadati</taxon>
        <taxon>Bacteroidota</taxon>
        <taxon>Chitinophagia</taxon>
        <taxon>Chitinophagales</taxon>
        <taxon>Chitinophagaceae</taxon>
        <taxon>Chitinophaga</taxon>
    </lineage>
</organism>
<dbReference type="InterPro" id="IPR010321">
    <property type="entry name" value="DUF922"/>
</dbReference>
<dbReference type="Proteomes" id="UP000261174">
    <property type="component" value="Unassembled WGS sequence"/>
</dbReference>
<accession>A0A3E1NSG6</accession>
<name>A0A3E1NSG6_9BACT</name>
<comment type="caution">
    <text evidence="1">The sequence shown here is derived from an EMBL/GenBank/DDBJ whole genome shotgun (WGS) entry which is preliminary data.</text>
</comment>
<sequence>MKPLIFNISFIFLMACSTGKHLESGHNEDAIPWSANYKLSWADYKGTPSRDQDDHIAARTNCRFGIKISGTHVDVTSEFIATRSNVRPGQQTPSLLAHEQLHFDLCEVYARLLRKELKKAPLTKENVAAISRDAFLKYYDAYKERQIIYDNETQHGLNQDKQKLWNAQVAAALADLAAYAE</sequence>